<dbReference type="RefSeq" id="WP_307413583.1">
    <property type="nucleotide sequence ID" value="NZ_JAUSTW010000013.1"/>
</dbReference>
<evidence type="ECO:0000313" key="3">
    <source>
        <dbReference type="Proteomes" id="UP001224122"/>
    </source>
</evidence>
<dbReference type="InterPro" id="IPR019618">
    <property type="entry name" value="Spore_germination_GerPA"/>
</dbReference>
<evidence type="ECO:0008006" key="4">
    <source>
        <dbReference type="Google" id="ProtNLM"/>
    </source>
</evidence>
<accession>A0ABT9Y400</accession>
<proteinExistence type="inferred from homology"/>
<dbReference type="PANTHER" id="PTHR37808:SF1">
    <property type="entry name" value="SPORE GERMINATION PROTEIN-LIKE PROTEIN YDZR"/>
    <property type="match status" value="1"/>
</dbReference>
<dbReference type="PANTHER" id="PTHR37808">
    <property type="entry name" value="SPORE GERMINATION PROTEIN-LIKE PROTEIN YDZR-RELATED"/>
    <property type="match status" value="1"/>
</dbReference>
<dbReference type="EMBL" id="JAUSTW010000013">
    <property type="protein sequence ID" value="MDQ0201869.1"/>
    <property type="molecule type" value="Genomic_DNA"/>
</dbReference>
<organism evidence="2 3">
    <name type="scientific">Neobacillus ginsengisoli</name>
    <dbReference type="NCBI Taxonomy" id="904295"/>
    <lineage>
        <taxon>Bacteria</taxon>
        <taxon>Bacillati</taxon>
        <taxon>Bacillota</taxon>
        <taxon>Bacilli</taxon>
        <taxon>Bacillales</taxon>
        <taxon>Bacillaceae</taxon>
        <taxon>Neobacillus</taxon>
    </lineage>
</organism>
<gene>
    <name evidence="2" type="ORF">J2S10_005080</name>
</gene>
<evidence type="ECO:0000256" key="1">
    <source>
        <dbReference type="ARBA" id="ARBA00008103"/>
    </source>
</evidence>
<dbReference type="Pfam" id="PF10676">
    <property type="entry name" value="gerPA"/>
    <property type="match status" value="1"/>
</dbReference>
<name>A0ABT9Y400_9BACI</name>
<evidence type="ECO:0000313" key="2">
    <source>
        <dbReference type="EMBL" id="MDQ0201869.1"/>
    </source>
</evidence>
<comment type="caution">
    <text evidence="2">The sequence shown here is derived from an EMBL/GenBank/DDBJ whole genome shotgun (WGS) entry which is preliminary data.</text>
</comment>
<sequence>MPANIFGPIQITTISANGVVEFGDSLIVSPKVASKTPVGAGSLNTAVWVMTNTAVNSTIFIDSNLIDQPISGL</sequence>
<comment type="similarity">
    <text evidence="1">Belongs to the GerPA/GerPF family.</text>
</comment>
<dbReference type="Proteomes" id="UP001224122">
    <property type="component" value="Unassembled WGS sequence"/>
</dbReference>
<keyword evidence="3" id="KW-1185">Reference proteome</keyword>
<reference evidence="2 3" key="1">
    <citation type="submission" date="2023-07" db="EMBL/GenBank/DDBJ databases">
        <title>Genomic Encyclopedia of Type Strains, Phase IV (KMG-IV): sequencing the most valuable type-strain genomes for metagenomic binning, comparative biology and taxonomic classification.</title>
        <authorList>
            <person name="Goeker M."/>
        </authorList>
    </citation>
    <scope>NUCLEOTIDE SEQUENCE [LARGE SCALE GENOMIC DNA]</scope>
    <source>
        <strain evidence="2 3">DSM 27594</strain>
    </source>
</reference>
<protein>
    <recommendedName>
        <fullName evidence="4">Spore germination protein</fullName>
    </recommendedName>
</protein>